<feature type="coiled-coil region" evidence="1">
    <location>
        <begin position="144"/>
        <end position="177"/>
    </location>
</feature>
<reference evidence="2" key="1">
    <citation type="journal article" date="2021" name="Proc. Natl. Acad. Sci. U.S.A.">
        <title>A Catalog of Tens of Thousands of Viruses from Human Metagenomes Reveals Hidden Associations with Chronic Diseases.</title>
        <authorList>
            <person name="Tisza M.J."/>
            <person name="Buck C.B."/>
        </authorList>
    </citation>
    <scope>NUCLEOTIDE SEQUENCE</scope>
    <source>
        <strain evidence="2">Ct8nN1</strain>
    </source>
</reference>
<organism evidence="2">
    <name type="scientific">Podoviridae sp. ct8nN1</name>
    <dbReference type="NCBI Taxonomy" id="2827296"/>
    <lineage>
        <taxon>Viruses</taxon>
        <taxon>Duplodnaviria</taxon>
        <taxon>Heunggongvirae</taxon>
        <taxon>Uroviricota</taxon>
        <taxon>Caudoviricetes</taxon>
    </lineage>
</organism>
<feature type="coiled-coil region" evidence="1">
    <location>
        <begin position="37"/>
        <end position="71"/>
    </location>
</feature>
<accession>A0A8S5R344</accession>
<sequence length="288" mass="34354">MEIKTISQVPAVINFNFDDVKRALQEYSEKYKDLVVTEENEKEMVNVKNELGRLEKEIDKYRLDNKKIMEKPIKEFETKCKDLIEILKNVSDPIREQLNLFEENRKKQKEEEVKTLIENVISKYGLEDKYAAQLTINSKYLNKGQKENDTIKDLEQRAELLKNSQDQEKQLQKIKEERIDFIQKTIENKNKELNLNLKISNFMFLVDKELTEIMEEIEVIFTREVEKSKKSEEIKTVVEEQKIPVKVENDINTTASYIFTIKDLTTNDIDKIRVFLEDEFYNFDFKKI</sequence>
<dbReference type="Pfam" id="PF07083">
    <property type="entry name" value="DUF1351"/>
    <property type="match status" value="1"/>
</dbReference>
<proteinExistence type="predicted"/>
<protein>
    <recommendedName>
        <fullName evidence="3">DUF1351 domain-containing protein</fullName>
    </recommendedName>
</protein>
<evidence type="ECO:0000313" key="2">
    <source>
        <dbReference type="EMBL" id="DAE25903.1"/>
    </source>
</evidence>
<dbReference type="EMBL" id="BK015804">
    <property type="protein sequence ID" value="DAE25903.1"/>
    <property type="molecule type" value="Genomic_DNA"/>
</dbReference>
<keyword evidence="1" id="KW-0175">Coiled coil</keyword>
<name>A0A8S5R344_9CAUD</name>
<dbReference type="InterPro" id="IPR009785">
    <property type="entry name" value="Prophage_Lj928_Orf309"/>
</dbReference>
<evidence type="ECO:0000256" key="1">
    <source>
        <dbReference type="SAM" id="Coils"/>
    </source>
</evidence>
<evidence type="ECO:0008006" key="3">
    <source>
        <dbReference type="Google" id="ProtNLM"/>
    </source>
</evidence>